<proteinExistence type="predicted"/>
<evidence type="ECO:0000313" key="2">
    <source>
        <dbReference type="EMBL" id="TNN88816.1"/>
    </source>
</evidence>
<sequence length="157" mass="17456">MLTAGRLSPGWCELEARIKRHSNINLFSISSHNATQPEEVMPSQFPTVDILSGNTVPLPNHKSRRGSEDRQDSPSCGRLERAVMRFGAEMFHRTRFLNKARGGSSSSRSILALLEQLRLLLRGPGPEASQTAGELRVPRHETLKSIALSSWQLAEIE</sequence>
<dbReference type="Proteomes" id="UP000314294">
    <property type="component" value="Unassembled WGS sequence"/>
</dbReference>
<organism evidence="2 3">
    <name type="scientific">Liparis tanakae</name>
    <name type="common">Tanaka's snailfish</name>
    <dbReference type="NCBI Taxonomy" id="230148"/>
    <lineage>
        <taxon>Eukaryota</taxon>
        <taxon>Metazoa</taxon>
        <taxon>Chordata</taxon>
        <taxon>Craniata</taxon>
        <taxon>Vertebrata</taxon>
        <taxon>Euteleostomi</taxon>
        <taxon>Actinopterygii</taxon>
        <taxon>Neopterygii</taxon>
        <taxon>Teleostei</taxon>
        <taxon>Neoteleostei</taxon>
        <taxon>Acanthomorphata</taxon>
        <taxon>Eupercaria</taxon>
        <taxon>Perciformes</taxon>
        <taxon>Cottioidei</taxon>
        <taxon>Cottales</taxon>
        <taxon>Liparidae</taxon>
        <taxon>Liparis</taxon>
    </lineage>
</organism>
<keyword evidence="3" id="KW-1185">Reference proteome</keyword>
<feature type="compositionally biased region" description="Basic and acidic residues" evidence="1">
    <location>
        <begin position="65"/>
        <end position="78"/>
    </location>
</feature>
<comment type="caution">
    <text evidence="2">The sequence shown here is derived from an EMBL/GenBank/DDBJ whole genome shotgun (WGS) entry which is preliminary data.</text>
</comment>
<reference evidence="2 3" key="1">
    <citation type="submission" date="2019-03" db="EMBL/GenBank/DDBJ databases">
        <title>First draft genome of Liparis tanakae, snailfish: a comprehensive survey of snailfish specific genes.</title>
        <authorList>
            <person name="Kim W."/>
            <person name="Song I."/>
            <person name="Jeong J.-H."/>
            <person name="Kim D."/>
            <person name="Kim S."/>
            <person name="Ryu S."/>
            <person name="Song J.Y."/>
            <person name="Lee S.K."/>
        </authorList>
    </citation>
    <scope>NUCLEOTIDE SEQUENCE [LARGE SCALE GENOMIC DNA]</scope>
    <source>
        <tissue evidence="2">Muscle</tissue>
    </source>
</reference>
<dbReference type="AlphaFoldDB" id="A0A4Z2JEZ4"/>
<evidence type="ECO:0000313" key="3">
    <source>
        <dbReference type="Proteomes" id="UP000314294"/>
    </source>
</evidence>
<evidence type="ECO:0000256" key="1">
    <source>
        <dbReference type="SAM" id="MobiDB-lite"/>
    </source>
</evidence>
<feature type="region of interest" description="Disordered" evidence="1">
    <location>
        <begin position="53"/>
        <end position="78"/>
    </location>
</feature>
<gene>
    <name evidence="2" type="ORF">EYF80_000693</name>
</gene>
<accession>A0A4Z2JEZ4</accession>
<dbReference type="EMBL" id="SRLO01000003">
    <property type="protein sequence ID" value="TNN88816.1"/>
    <property type="molecule type" value="Genomic_DNA"/>
</dbReference>
<name>A0A4Z2JEZ4_9TELE</name>
<protein>
    <submittedName>
        <fullName evidence="2">Uncharacterized protein</fullName>
    </submittedName>
</protein>